<sequence length="306" mass="32497">MAYESFGLAPGLEELVAVARHEHVTRAAQQLGIPQPTLSRALARLAAELGTPLLHREGRGVRLTRHGQLLAGHAERALDELLAGVRAVRAEADPDSGTVVLGFLHSMGPTVVPALLRGFRETHPRVAVRLVQDAAHVIVEGVLSGRLDLGVAGPVPSHPHLGTRRLVEQPLTLLVPADHRLAGRARVHLAEVADEPLITMIAGYGVRTITDTLLRAARLPIRYAYESQEMTTAAGLVAAGLGVAVLPAGAAMAGTVELAIADKGASRTISVAWSGDWRLSTPVSDLRRYIIDQAPDLLYRSGTATR</sequence>
<dbReference type="Gene3D" id="1.10.10.10">
    <property type="entry name" value="Winged helix-like DNA-binding domain superfamily/Winged helix DNA-binding domain"/>
    <property type="match status" value="1"/>
</dbReference>
<dbReference type="EMBL" id="BAABJQ010000003">
    <property type="protein sequence ID" value="GAA5179740.1"/>
    <property type="molecule type" value="Genomic_DNA"/>
</dbReference>
<comment type="similarity">
    <text evidence="1">Belongs to the LysR transcriptional regulatory family.</text>
</comment>
<dbReference type="RefSeq" id="WP_345626606.1">
    <property type="nucleotide sequence ID" value="NZ_BAABJQ010000003.1"/>
</dbReference>
<keyword evidence="3" id="KW-0238">DNA-binding</keyword>
<gene>
    <name evidence="6" type="ORF">GCM10023322_10480</name>
</gene>
<dbReference type="Gene3D" id="3.40.190.10">
    <property type="entry name" value="Periplasmic binding protein-like II"/>
    <property type="match status" value="2"/>
</dbReference>
<organism evidence="6 7">
    <name type="scientific">Rugosimonospora acidiphila</name>
    <dbReference type="NCBI Taxonomy" id="556531"/>
    <lineage>
        <taxon>Bacteria</taxon>
        <taxon>Bacillati</taxon>
        <taxon>Actinomycetota</taxon>
        <taxon>Actinomycetes</taxon>
        <taxon>Micromonosporales</taxon>
        <taxon>Micromonosporaceae</taxon>
        <taxon>Rugosimonospora</taxon>
    </lineage>
</organism>
<keyword evidence="4" id="KW-0804">Transcription</keyword>
<evidence type="ECO:0000313" key="6">
    <source>
        <dbReference type="EMBL" id="GAA5179740.1"/>
    </source>
</evidence>
<feature type="domain" description="HTH lysR-type" evidence="5">
    <location>
        <begin position="15"/>
        <end position="64"/>
    </location>
</feature>
<dbReference type="Pfam" id="PF03466">
    <property type="entry name" value="LysR_substrate"/>
    <property type="match status" value="1"/>
</dbReference>
<dbReference type="InterPro" id="IPR005119">
    <property type="entry name" value="LysR_subst-bd"/>
</dbReference>
<dbReference type="Proteomes" id="UP001501570">
    <property type="component" value="Unassembled WGS sequence"/>
</dbReference>
<evidence type="ECO:0000256" key="1">
    <source>
        <dbReference type="ARBA" id="ARBA00009437"/>
    </source>
</evidence>
<accession>A0ABP9RMP0</accession>
<comment type="caution">
    <text evidence="6">The sequence shown here is derived from an EMBL/GenBank/DDBJ whole genome shotgun (WGS) entry which is preliminary data.</text>
</comment>
<evidence type="ECO:0000256" key="2">
    <source>
        <dbReference type="ARBA" id="ARBA00023015"/>
    </source>
</evidence>
<dbReference type="InterPro" id="IPR036390">
    <property type="entry name" value="WH_DNA-bd_sf"/>
</dbReference>
<dbReference type="InterPro" id="IPR036388">
    <property type="entry name" value="WH-like_DNA-bd_sf"/>
</dbReference>
<keyword evidence="7" id="KW-1185">Reference proteome</keyword>
<evidence type="ECO:0000256" key="3">
    <source>
        <dbReference type="ARBA" id="ARBA00023125"/>
    </source>
</evidence>
<evidence type="ECO:0000313" key="7">
    <source>
        <dbReference type="Proteomes" id="UP001501570"/>
    </source>
</evidence>
<dbReference type="PRINTS" id="PR00039">
    <property type="entry name" value="HTHLYSR"/>
</dbReference>
<dbReference type="PROSITE" id="PS50931">
    <property type="entry name" value="HTH_LYSR"/>
    <property type="match status" value="1"/>
</dbReference>
<evidence type="ECO:0000256" key="4">
    <source>
        <dbReference type="ARBA" id="ARBA00023163"/>
    </source>
</evidence>
<dbReference type="InterPro" id="IPR000847">
    <property type="entry name" value="LysR_HTH_N"/>
</dbReference>
<dbReference type="PANTHER" id="PTHR30346:SF28">
    <property type="entry name" value="HTH-TYPE TRANSCRIPTIONAL REGULATOR CYNR"/>
    <property type="match status" value="1"/>
</dbReference>
<dbReference type="PANTHER" id="PTHR30346">
    <property type="entry name" value="TRANSCRIPTIONAL DUAL REGULATOR HCAR-RELATED"/>
    <property type="match status" value="1"/>
</dbReference>
<evidence type="ECO:0000259" key="5">
    <source>
        <dbReference type="PROSITE" id="PS50931"/>
    </source>
</evidence>
<keyword evidence="2" id="KW-0805">Transcription regulation</keyword>
<dbReference type="Pfam" id="PF00126">
    <property type="entry name" value="HTH_1"/>
    <property type="match status" value="1"/>
</dbReference>
<dbReference type="SUPFAM" id="SSF53850">
    <property type="entry name" value="Periplasmic binding protein-like II"/>
    <property type="match status" value="1"/>
</dbReference>
<protein>
    <submittedName>
        <fullName evidence="6">LysR family transcriptional regulator</fullName>
    </submittedName>
</protein>
<reference evidence="7" key="1">
    <citation type="journal article" date="2019" name="Int. J. Syst. Evol. Microbiol.">
        <title>The Global Catalogue of Microorganisms (GCM) 10K type strain sequencing project: providing services to taxonomists for standard genome sequencing and annotation.</title>
        <authorList>
            <consortium name="The Broad Institute Genomics Platform"/>
            <consortium name="The Broad Institute Genome Sequencing Center for Infectious Disease"/>
            <person name="Wu L."/>
            <person name="Ma J."/>
        </authorList>
    </citation>
    <scope>NUCLEOTIDE SEQUENCE [LARGE SCALE GENOMIC DNA]</scope>
    <source>
        <strain evidence="7">JCM 18304</strain>
    </source>
</reference>
<proteinExistence type="inferred from homology"/>
<name>A0ABP9RMP0_9ACTN</name>
<dbReference type="SUPFAM" id="SSF46785">
    <property type="entry name" value="Winged helix' DNA-binding domain"/>
    <property type="match status" value="1"/>
</dbReference>